<accession>U5LF20</accession>
<evidence type="ECO:0000313" key="1">
    <source>
        <dbReference type="EMBL" id="AGX06464.1"/>
    </source>
</evidence>
<keyword evidence="2" id="KW-1185">Reference proteome</keyword>
<dbReference type="KEGG" id="bif:N288_23125"/>
<gene>
    <name evidence="1" type="ORF">N288_23125</name>
</gene>
<evidence type="ECO:0000313" key="2">
    <source>
        <dbReference type="Proteomes" id="UP000017805"/>
    </source>
</evidence>
<dbReference type="Proteomes" id="UP000017805">
    <property type="component" value="Chromosome"/>
</dbReference>
<dbReference type="AlphaFoldDB" id="U5LF20"/>
<dbReference type="STRING" id="1367477.N288_23125"/>
<dbReference type="EMBL" id="CP006643">
    <property type="protein sequence ID" value="AGX06464.1"/>
    <property type="molecule type" value="Genomic_DNA"/>
</dbReference>
<dbReference type="HOGENOM" id="CLU_3340120_0_0_9"/>
<proteinExistence type="predicted"/>
<reference evidence="1 2" key="1">
    <citation type="submission" date="2013-07" db="EMBL/GenBank/DDBJ databases">
        <title>Complete genome sequence of Bacillus infantis NRRL B-14911 that has potential to induce cardiac disease by antigenic mimicry.</title>
        <authorList>
            <person name="Massilamany C."/>
            <person name="Smith T.P.L."/>
            <person name="Loy J.D."/>
            <person name="Barletta R."/>
            <person name="Reddy J."/>
        </authorList>
    </citation>
    <scope>NUCLEOTIDE SEQUENCE [LARGE SCALE GENOMIC DNA]</scope>
    <source>
        <strain evidence="1 2">NRRL B-14911</strain>
    </source>
</reference>
<protein>
    <submittedName>
        <fullName evidence="1">Uncharacterized protein</fullName>
    </submittedName>
</protein>
<name>U5LF20_9BACI</name>
<organism evidence="1 2">
    <name type="scientific">Bacillus infantis NRRL B-14911</name>
    <dbReference type="NCBI Taxonomy" id="1367477"/>
    <lineage>
        <taxon>Bacteria</taxon>
        <taxon>Bacillati</taxon>
        <taxon>Bacillota</taxon>
        <taxon>Bacilli</taxon>
        <taxon>Bacillales</taxon>
        <taxon>Bacillaceae</taxon>
        <taxon>Bacillus</taxon>
    </lineage>
</organism>
<sequence>MLRNEYAKGAAAILGYQESTVCKYVENLLSKHHKEEW</sequence>